<comment type="caution">
    <text evidence="13">The sequence shown here is derived from an EMBL/GenBank/DDBJ whole genome shotgun (WGS) entry which is preliminary data.</text>
</comment>
<evidence type="ECO:0000256" key="6">
    <source>
        <dbReference type="ARBA" id="ARBA00036735"/>
    </source>
</evidence>
<dbReference type="EC" id="5.3.2.1" evidence="9"/>
<evidence type="ECO:0000256" key="3">
    <source>
        <dbReference type="ARBA" id="ARBA00022514"/>
    </source>
</evidence>
<evidence type="ECO:0000256" key="2">
    <source>
        <dbReference type="ARBA" id="ARBA00005851"/>
    </source>
</evidence>
<dbReference type="Pfam" id="PF01187">
    <property type="entry name" value="MIF"/>
    <property type="match status" value="1"/>
</dbReference>
<evidence type="ECO:0000256" key="11">
    <source>
        <dbReference type="ARBA" id="ARBA00041912"/>
    </source>
</evidence>
<dbReference type="Gene3D" id="3.30.429.10">
    <property type="entry name" value="Macrophage Migration Inhibitory Factor"/>
    <property type="match status" value="1"/>
</dbReference>
<dbReference type="PANTHER" id="PTHR11954">
    <property type="entry name" value="D-DOPACHROME DECARBOXYLASE"/>
    <property type="match status" value="1"/>
</dbReference>
<comment type="catalytic activity">
    <reaction evidence="7">
        <text>L-dopachrome = 5,6-dihydroxyindole-2-carboxylate</text>
        <dbReference type="Rhea" id="RHEA:13041"/>
        <dbReference type="ChEBI" id="CHEBI:16875"/>
        <dbReference type="ChEBI" id="CHEBI:57509"/>
        <dbReference type="EC" id="5.3.3.12"/>
    </reaction>
</comment>
<protein>
    <recommendedName>
        <fullName evidence="12">L-dopachrome isomerase</fullName>
        <ecNumber evidence="9">5.3.2.1</ecNumber>
        <ecNumber evidence="8">5.3.3.12</ecNumber>
    </recommendedName>
    <alternativeName>
        <fullName evidence="10">L-dopachrome tautomerase</fullName>
    </alternativeName>
    <alternativeName>
        <fullName evidence="11">Phenylpyruvate tautomerase</fullName>
    </alternativeName>
</protein>
<comment type="similarity">
    <text evidence="2">Belongs to the MIF family.</text>
</comment>
<reference evidence="13 14" key="1">
    <citation type="journal article" date="2023" name="BMC Biol.">
        <title>The compact genome of the sponge Oopsacas minuta (Hexactinellida) is lacking key metazoan core genes.</title>
        <authorList>
            <person name="Santini S."/>
            <person name="Schenkelaars Q."/>
            <person name="Jourda C."/>
            <person name="Duchesne M."/>
            <person name="Belahbib H."/>
            <person name="Rocher C."/>
            <person name="Selva M."/>
            <person name="Riesgo A."/>
            <person name="Vervoort M."/>
            <person name="Leys S.P."/>
            <person name="Kodjabachian L."/>
            <person name="Le Bivic A."/>
            <person name="Borchiellini C."/>
            <person name="Claverie J.M."/>
            <person name="Renard E."/>
        </authorList>
    </citation>
    <scope>NUCLEOTIDE SEQUENCE [LARGE SCALE GENOMIC DNA]</scope>
    <source>
        <strain evidence="13">SPO-2</strain>
    </source>
</reference>
<evidence type="ECO:0000256" key="12">
    <source>
        <dbReference type="ARBA" id="ARBA00042730"/>
    </source>
</evidence>
<evidence type="ECO:0000313" key="14">
    <source>
        <dbReference type="Proteomes" id="UP001165289"/>
    </source>
</evidence>
<evidence type="ECO:0000256" key="1">
    <source>
        <dbReference type="ARBA" id="ARBA00004613"/>
    </source>
</evidence>
<dbReference type="InterPro" id="IPR001398">
    <property type="entry name" value="Macrophage_inhib_fac"/>
</dbReference>
<dbReference type="AlphaFoldDB" id="A0AAV7JTC5"/>
<organism evidence="13 14">
    <name type="scientific">Oopsacas minuta</name>
    <dbReference type="NCBI Taxonomy" id="111878"/>
    <lineage>
        <taxon>Eukaryota</taxon>
        <taxon>Metazoa</taxon>
        <taxon>Porifera</taxon>
        <taxon>Hexactinellida</taxon>
        <taxon>Hexasterophora</taxon>
        <taxon>Lyssacinosida</taxon>
        <taxon>Leucopsacidae</taxon>
        <taxon>Oopsacas</taxon>
    </lineage>
</organism>
<keyword evidence="4" id="KW-0964">Secreted</keyword>
<dbReference type="Proteomes" id="UP001165289">
    <property type="component" value="Unassembled WGS sequence"/>
</dbReference>
<evidence type="ECO:0000256" key="9">
    <source>
        <dbReference type="ARBA" id="ARBA00039086"/>
    </source>
</evidence>
<dbReference type="SUPFAM" id="SSF55331">
    <property type="entry name" value="Tautomerase/MIF"/>
    <property type="match status" value="1"/>
</dbReference>
<accession>A0AAV7JTC5</accession>
<dbReference type="EMBL" id="JAKMXF010000300">
    <property type="protein sequence ID" value="KAI6652002.1"/>
    <property type="molecule type" value="Genomic_DNA"/>
</dbReference>
<proteinExistence type="inferred from homology"/>
<dbReference type="PANTHER" id="PTHR11954:SF6">
    <property type="entry name" value="MACROPHAGE MIGRATION INHIBITORY FACTOR"/>
    <property type="match status" value="1"/>
</dbReference>
<evidence type="ECO:0000256" key="10">
    <source>
        <dbReference type="ARBA" id="ARBA00041631"/>
    </source>
</evidence>
<comment type="subcellular location">
    <subcellularLocation>
        <location evidence="1">Secreted</location>
    </subcellularLocation>
</comment>
<dbReference type="EC" id="5.3.3.12" evidence="8"/>
<gene>
    <name evidence="13" type="ORF">LOD99_4547</name>
</gene>
<keyword evidence="14" id="KW-1185">Reference proteome</keyword>
<dbReference type="GO" id="GO:0050178">
    <property type="term" value="F:phenylpyruvate tautomerase activity"/>
    <property type="evidence" value="ECO:0007669"/>
    <property type="project" value="UniProtKB-EC"/>
</dbReference>
<dbReference type="GO" id="GO:0005125">
    <property type="term" value="F:cytokine activity"/>
    <property type="evidence" value="ECO:0007669"/>
    <property type="project" value="UniProtKB-KW"/>
</dbReference>
<evidence type="ECO:0000256" key="5">
    <source>
        <dbReference type="ARBA" id="ARBA00023235"/>
    </source>
</evidence>
<comment type="catalytic activity">
    <reaction evidence="6">
        <text>3-phenylpyruvate = enol-phenylpyruvate</text>
        <dbReference type="Rhea" id="RHEA:17097"/>
        <dbReference type="ChEBI" id="CHEBI:16815"/>
        <dbReference type="ChEBI" id="CHEBI:18005"/>
        <dbReference type="EC" id="5.3.2.1"/>
    </reaction>
</comment>
<evidence type="ECO:0000256" key="7">
    <source>
        <dbReference type="ARBA" id="ARBA00036823"/>
    </source>
</evidence>
<dbReference type="GO" id="GO:0004167">
    <property type="term" value="F:dopachrome isomerase activity"/>
    <property type="evidence" value="ECO:0007669"/>
    <property type="project" value="UniProtKB-EC"/>
</dbReference>
<dbReference type="InterPro" id="IPR014347">
    <property type="entry name" value="Tautomerase/MIF_sf"/>
</dbReference>
<keyword evidence="3" id="KW-0202">Cytokine</keyword>
<name>A0AAV7JTC5_9METZ</name>
<sequence>MPLLRLFTSLARKSIPESFPLILCKTVADTLGKPLARCDVAIIPDCIMTLGGVSSQPQAQVYLTSIGSQSEVENAKHCSKLSTLVSENLKIPLGCIGIQFTEVKSHEVGRGGKIYTKIIAETPPSGVMSKFVC</sequence>
<evidence type="ECO:0000313" key="13">
    <source>
        <dbReference type="EMBL" id="KAI6652002.1"/>
    </source>
</evidence>
<dbReference type="GO" id="GO:0005615">
    <property type="term" value="C:extracellular space"/>
    <property type="evidence" value="ECO:0007669"/>
    <property type="project" value="UniProtKB-KW"/>
</dbReference>
<keyword evidence="5" id="KW-0413">Isomerase</keyword>
<evidence type="ECO:0000256" key="4">
    <source>
        <dbReference type="ARBA" id="ARBA00022525"/>
    </source>
</evidence>
<evidence type="ECO:0000256" key="8">
    <source>
        <dbReference type="ARBA" id="ARBA00038932"/>
    </source>
</evidence>